<accession>A0A3P6C483</accession>
<sequence>MVLKNEDGVTTFGSFSSNRSLTPYMPSFILCCGP</sequence>
<proteinExistence type="predicted"/>
<dbReference type="Gramene" id="A08p08670.2_BraZ1">
    <property type="protein sequence ID" value="A08p08670.2_BraZ1.CDS.1"/>
    <property type="gene ID" value="A08g08670.2_BraZ1"/>
</dbReference>
<evidence type="ECO:0000313" key="2">
    <source>
        <dbReference type="EMBL" id="VDD03322.1"/>
    </source>
</evidence>
<dbReference type="EMBL" id="LR031575">
    <property type="protein sequence ID" value="VDD03322.1"/>
    <property type="molecule type" value="Genomic_DNA"/>
</dbReference>
<dbReference type="Proteomes" id="UP000694005">
    <property type="component" value="Chromosome A08"/>
</dbReference>
<evidence type="ECO:0000313" key="1">
    <source>
        <dbReference type="EMBL" id="CAG7897201.1"/>
    </source>
</evidence>
<protein>
    <submittedName>
        <fullName evidence="1">Uncharacterized protein</fullName>
    </submittedName>
</protein>
<name>A0A3P6C483_BRACM</name>
<gene>
    <name evidence="2" type="ORF">BRAA08T32799Z</name>
    <name evidence="1" type="ORF">BRAPAZ1V2_A08P08670.2</name>
</gene>
<dbReference type="EMBL" id="LS974624">
    <property type="protein sequence ID" value="CAG7897201.1"/>
    <property type="molecule type" value="Genomic_DNA"/>
</dbReference>
<reference evidence="2" key="1">
    <citation type="submission" date="2018-11" db="EMBL/GenBank/DDBJ databases">
        <authorList>
            <consortium name="Genoscope - CEA"/>
            <person name="William W."/>
        </authorList>
    </citation>
    <scope>NUCLEOTIDE SEQUENCE</scope>
</reference>
<dbReference type="AlphaFoldDB" id="A0A3P6C483"/>
<organism evidence="2">
    <name type="scientific">Brassica campestris</name>
    <name type="common">Field mustard</name>
    <dbReference type="NCBI Taxonomy" id="3711"/>
    <lineage>
        <taxon>Eukaryota</taxon>
        <taxon>Viridiplantae</taxon>
        <taxon>Streptophyta</taxon>
        <taxon>Embryophyta</taxon>
        <taxon>Tracheophyta</taxon>
        <taxon>Spermatophyta</taxon>
        <taxon>Magnoliopsida</taxon>
        <taxon>eudicotyledons</taxon>
        <taxon>Gunneridae</taxon>
        <taxon>Pentapetalae</taxon>
        <taxon>rosids</taxon>
        <taxon>malvids</taxon>
        <taxon>Brassicales</taxon>
        <taxon>Brassicaceae</taxon>
        <taxon>Brassiceae</taxon>
        <taxon>Brassica</taxon>
    </lineage>
</organism>